<evidence type="ECO:0000313" key="14">
    <source>
        <dbReference type="EMBL" id="MDI6448761.1"/>
    </source>
</evidence>
<evidence type="ECO:0000256" key="11">
    <source>
        <dbReference type="ARBA" id="ARBA00023304"/>
    </source>
</evidence>
<keyword evidence="11 12" id="KW-0100">Branched-chain amino acid biosynthesis</keyword>
<gene>
    <name evidence="12" type="primary">leuA</name>
    <name evidence="14" type="ORF">QJ522_06865</name>
</gene>
<comment type="subunit">
    <text evidence="12">Homodimer.</text>
</comment>
<dbReference type="InterPro" id="IPR054691">
    <property type="entry name" value="LeuA/HCS_post-cat"/>
</dbReference>
<dbReference type="FunFam" id="3.30.160.270:FF:000001">
    <property type="entry name" value="2-isopropylmalate synthase"/>
    <property type="match status" value="1"/>
</dbReference>
<dbReference type="Gene3D" id="3.20.20.70">
    <property type="entry name" value="Aldolase class I"/>
    <property type="match status" value="1"/>
</dbReference>
<evidence type="ECO:0000259" key="13">
    <source>
        <dbReference type="PROSITE" id="PS50991"/>
    </source>
</evidence>
<dbReference type="Pfam" id="PF22617">
    <property type="entry name" value="HCS_D2"/>
    <property type="match status" value="1"/>
</dbReference>
<dbReference type="SUPFAM" id="SSF110921">
    <property type="entry name" value="2-isopropylmalate synthase LeuA, allosteric (dimerisation) domain"/>
    <property type="match status" value="1"/>
</dbReference>
<dbReference type="Gene3D" id="3.30.160.270">
    <property type="match status" value="1"/>
</dbReference>
<dbReference type="PANTHER" id="PTHR10277">
    <property type="entry name" value="HOMOCITRATE SYNTHASE-RELATED"/>
    <property type="match status" value="1"/>
</dbReference>
<dbReference type="PROSITE" id="PS00815">
    <property type="entry name" value="AIPM_HOMOCIT_SYNTH_1"/>
    <property type="match status" value="1"/>
</dbReference>
<dbReference type="SMART" id="SM00917">
    <property type="entry name" value="LeuA_dimer"/>
    <property type="match status" value="1"/>
</dbReference>
<dbReference type="InterPro" id="IPR000891">
    <property type="entry name" value="PYR_CT"/>
</dbReference>
<comment type="caution">
    <text evidence="14">The sequence shown here is derived from an EMBL/GenBank/DDBJ whole genome shotgun (WGS) entry which is preliminary data.</text>
</comment>
<accession>A0AAW6TSS8</accession>
<comment type="function">
    <text evidence="12">Catalyzes the condensation of the acetyl group of acetyl-CoA with 3-methyl-2-oxobutanoate (2-ketoisovalerate) to form 3-carboxy-3-hydroxy-4-methylpentanoate (2-isopropylmalate).</text>
</comment>
<dbReference type="GO" id="GO:0009098">
    <property type="term" value="P:L-leucine biosynthetic process"/>
    <property type="evidence" value="ECO:0007669"/>
    <property type="project" value="UniProtKB-UniRule"/>
</dbReference>
<feature type="binding site" evidence="12">
    <location>
        <position position="205"/>
    </location>
    <ligand>
        <name>Mn(2+)</name>
        <dbReference type="ChEBI" id="CHEBI:29035"/>
    </ligand>
</feature>
<organism evidence="14 15">
    <name type="scientific">Anaerobaca lacustris</name>
    <dbReference type="NCBI Taxonomy" id="3044600"/>
    <lineage>
        <taxon>Bacteria</taxon>
        <taxon>Pseudomonadati</taxon>
        <taxon>Planctomycetota</taxon>
        <taxon>Phycisphaerae</taxon>
        <taxon>Sedimentisphaerales</taxon>
        <taxon>Anaerobacaceae</taxon>
        <taxon>Anaerobaca</taxon>
    </lineage>
</organism>
<name>A0AAW6TSS8_9BACT</name>
<keyword evidence="9 12" id="KW-0479">Metal-binding</keyword>
<feature type="binding site" evidence="12">
    <location>
        <position position="203"/>
    </location>
    <ligand>
        <name>Mn(2+)</name>
        <dbReference type="ChEBI" id="CHEBI:29035"/>
    </ligand>
</feature>
<evidence type="ECO:0000256" key="9">
    <source>
        <dbReference type="ARBA" id="ARBA00022723"/>
    </source>
</evidence>
<dbReference type="FunFam" id="1.10.238.260:FF:000001">
    <property type="entry name" value="2-isopropylmalate synthase"/>
    <property type="match status" value="1"/>
</dbReference>
<dbReference type="Pfam" id="PF00682">
    <property type="entry name" value="HMGL-like"/>
    <property type="match status" value="1"/>
</dbReference>
<feature type="binding site" evidence="12">
    <location>
        <position position="15"/>
    </location>
    <ligand>
        <name>Mn(2+)</name>
        <dbReference type="ChEBI" id="CHEBI:29035"/>
    </ligand>
</feature>
<feature type="domain" description="Pyruvate carboxyltransferase" evidence="13">
    <location>
        <begin position="6"/>
        <end position="274"/>
    </location>
</feature>
<dbReference type="Pfam" id="PF08502">
    <property type="entry name" value="LeuA_dimer"/>
    <property type="match status" value="1"/>
</dbReference>
<keyword evidence="6 12" id="KW-0963">Cytoplasm</keyword>
<dbReference type="Gene3D" id="1.10.238.260">
    <property type="match status" value="1"/>
</dbReference>
<dbReference type="InterPro" id="IPR013709">
    <property type="entry name" value="2-isopropylmalate_synth_dimer"/>
</dbReference>
<evidence type="ECO:0000256" key="7">
    <source>
        <dbReference type="ARBA" id="ARBA00022605"/>
    </source>
</evidence>
<evidence type="ECO:0000256" key="2">
    <source>
        <dbReference type="ARBA" id="ARBA00009396"/>
    </source>
</evidence>
<dbReference type="SUPFAM" id="SSF51569">
    <property type="entry name" value="Aldolase"/>
    <property type="match status" value="1"/>
</dbReference>
<dbReference type="InterPro" id="IPR005671">
    <property type="entry name" value="LeuA_bact_synth"/>
</dbReference>
<dbReference type="AlphaFoldDB" id="A0AAW6TSS8"/>
<proteinExistence type="inferred from homology"/>
<evidence type="ECO:0000256" key="3">
    <source>
        <dbReference type="ARBA" id="ARBA00012973"/>
    </source>
</evidence>
<dbReference type="PANTHER" id="PTHR10277:SF9">
    <property type="entry name" value="2-ISOPROPYLMALATE SYNTHASE 1, CHLOROPLASTIC-RELATED"/>
    <property type="match status" value="1"/>
</dbReference>
<keyword evidence="14" id="KW-0012">Acyltransferase</keyword>
<dbReference type="PROSITE" id="PS00816">
    <property type="entry name" value="AIPM_HOMOCIT_SYNTH_2"/>
    <property type="match status" value="1"/>
</dbReference>
<dbReference type="InterPro" id="IPR050073">
    <property type="entry name" value="2-IPM_HCS-like"/>
</dbReference>
<comment type="pathway">
    <text evidence="1 12">Amino-acid biosynthesis; L-leucine biosynthesis; L-leucine from 3-methyl-2-oxobutanoate: step 1/4.</text>
</comment>
<reference evidence="14" key="1">
    <citation type="submission" date="2023-05" db="EMBL/GenBank/DDBJ databases">
        <title>Anaerotaeda fermentans gen. nov., sp. nov., a novel anaerobic planctomycete of the new family within the order Sedimentisphaerales isolated from Taman Peninsula, Russia.</title>
        <authorList>
            <person name="Khomyakova M.A."/>
            <person name="Merkel A.Y."/>
            <person name="Slobodkin A.I."/>
        </authorList>
    </citation>
    <scope>NUCLEOTIDE SEQUENCE</scope>
    <source>
        <strain evidence="14">M17dextr</strain>
    </source>
</reference>
<dbReference type="GO" id="GO:0030145">
    <property type="term" value="F:manganese ion binding"/>
    <property type="evidence" value="ECO:0007669"/>
    <property type="project" value="UniProtKB-UniRule"/>
</dbReference>
<dbReference type="RefSeq" id="WP_349244170.1">
    <property type="nucleotide sequence ID" value="NZ_JASCXX010000006.1"/>
</dbReference>
<dbReference type="CDD" id="cd07940">
    <property type="entry name" value="DRE_TIM_IPMS"/>
    <property type="match status" value="1"/>
</dbReference>
<keyword evidence="8 12" id="KW-0808">Transferase</keyword>
<evidence type="ECO:0000256" key="4">
    <source>
        <dbReference type="ARBA" id="ARBA00018198"/>
    </source>
</evidence>
<dbReference type="NCBIfam" id="TIGR00973">
    <property type="entry name" value="leuA_bact"/>
    <property type="match status" value="1"/>
</dbReference>
<evidence type="ECO:0000256" key="10">
    <source>
        <dbReference type="ARBA" id="ARBA00023211"/>
    </source>
</evidence>
<dbReference type="InterPro" id="IPR036230">
    <property type="entry name" value="LeuA_allosteric_dom_sf"/>
</dbReference>
<dbReference type="Proteomes" id="UP001431776">
    <property type="component" value="Unassembled WGS sequence"/>
</dbReference>
<feature type="region of interest" description="Regulatory domain" evidence="12">
    <location>
        <begin position="398"/>
        <end position="520"/>
    </location>
</feature>
<keyword evidence="5 12" id="KW-0432">Leucine biosynthesis</keyword>
<dbReference type="NCBIfam" id="NF002086">
    <property type="entry name" value="PRK00915.1-3"/>
    <property type="match status" value="1"/>
</dbReference>
<comment type="catalytic activity">
    <reaction evidence="12">
        <text>3-methyl-2-oxobutanoate + acetyl-CoA + H2O = (2S)-2-isopropylmalate + CoA + H(+)</text>
        <dbReference type="Rhea" id="RHEA:21524"/>
        <dbReference type="ChEBI" id="CHEBI:1178"/>
        <dbReference type="ChEBI" id="CHEBI:11851"/>
        <dbReference type="ChEBI" id="CHEBI:15377"/>
        <dbReference type="ChEBI" id="CHEBI:15378"/>
        <dbReference type="ChEBI" id="CHEBI:57287"/>
        <dbReference type="ChEBI" id="CHEBI:57288"/>
        <dbReference type="EC" id="2.3.3.13"/>
    </reaction>
</comment>
<comment type="cofactor">
    <cofactor evidence="12">
        <name>Mn(2+)</name>
        <dbReference type="ChEBI" id="CHEBI:29035"/>
    </cofactor>
</comment>
<dbReference type="HAMAP" id="MF_01025">
    <property type="entry name" value="LeuA_type1"/>
    <property type="match status" value="1"/>
</dbReference>
<evidence type="ECO:0000256" key="8">
    <source>
        <dbReference type="ARBA" id="ARBA00022679"/>
    </source>
</evidence>
<keyword evidence="7 12" id="KW-0028">Amino-acid biosynthesis</keyword>
<evidence type="ECO:0000256" key="5">
    <source>
        <dbReference type="ARBA" id="ARBA00022430"/>
    </source>
</evidence>
<protein>
    <recommendedName>
        <fullName evidence="4 12">2-isopropylmalate synthase</fullName>
        <ecNumber evidence="3 12">2.3.3.13</ecNumber>
    </recommendedName>
    <alternativeName>
        <fullName evidence="12">Alpha-IPM synthase</fullName>
    </alternativeName>
    <alternativeName>
        <fullName evidence="12">Alpha-isopropylmalate synthase</fullName>
    </alternativeName>
</protein>
<comment type="similarity">
    <text evidence="2 12">Belongs to the alpha-IPM synthase/homocitrate synthase family. LeuA type 1 subfamily.</text>
</comment>
<dbReference type="InterPro" id="IPR002034">
    <property type="entry name" value="AIPM/Hcit_synth_CS"/>
</dbReference>
<dbReference type="EC" id="2.3.3.13" evidence="3 12"/>
<keyword evidence="15" id="KW-1185">Reference proteome</keyword>
<sequence length="520" mass="55475">MPDDKVFIFDTTLRDGEQSPGASLSIPQKLEIAQQLATLGVDIIEAGFPVSSPAQFEATRLVAEQVQGPVITGLARAKDVDIEAAGKALAPAANKRIHTFIATSPIHMKHKLNKPPAEVVKMAVAAVQCARQFVDDVEFSPEDAGRSEVPFLIEILAAVIEAGATTLNIPDTVGYMLPYEYGQLIATLKRDVPGIDRCVISTHCHNDLGVAVANSLAGVQNGARQVECAVNGLGERAGNAALEEIVMAIHTRANFFTDGGSGGLTMNINTKEIYRTSQLVSQLTGFVIQPNKAIVGANAFAHESGIHVDGILKERSTYEIMTPETIGLGGSRMVLGRHTGRHGFADRCRQLGYKLKDAELEQAYARFLEIADKKKEVFDEDVAAIINDEVRVVSQVYELKYLHVASGTGTLPTASVRIRIAGQERQAAACGDGPVDAAYEAIREATGLSPKLENYSIRAVTGGKEAMGEATVRIIDAGRTFIGRGASTDIIEASAKAYVDAINRMTAAQETNGPGPKAEL</sequence>
<dbReference type="FunFam" id="3.20.20.70:FF:000010">
    <property type="entry name" value="2-isopropylmalate synthase"/>
    <property type="match status" value="1"/>
</dbReference>
<dbReference type="GO" id="GO:0003852">
    <property type="term" value="F:2-isopropylmalate synthase activity"/>
    <property type="evidence" value="ECO:0007669"/>
    <property type="project" value="UniProtKB-UniRule"/>
</dbReference>
<evidence type="ECO:0000256" key="1">
    <source>
        <dbReference type="ARBA" id="ARBA00004689"/>
    </source>
</evidence>
<dbReference type="EMBL" id="JASCXX010000006">
    <property type="protein sequence ID" value="MDI6448761.1"/>
    <property type="molecule type" value="Genomic_DNA"/>
</dbReference>
<evidence type="ECO:0000256" key="12">
    <source>
        <dbReference type="HAMAP-Rule" id="MF_01025"/>
    </source>
</evidence>
<dbReference type="PROSITE" id="PS50991">
    <property type="entry name" value="PYR_CT"/>
    <property type="match status" value="1"/>
</dbReference>
<evidence type="ECO:0000256" key="6">
    <source>
        <dbReference type="ARBA" id="ARBA00022490"/>
    </source>
</evidence>
<evidence type="ECO:0000313" key="15">
    <source>
        <dbReference type="Proteomes" id="UP001431776"/>
    </source>
</evidence>
<feature type="binding site" evidence="12">
    <location>
        <position position="239"/>
    </location>
    <ligand>
        <name>Mn(2+)</name>
        <dbReference type="ChEBI" id="CHEBI:29035"/>
    </ligand>
</feature>
<dbReference type="InterPro" id="IPR013785">
    <property type="entry name" value="Aldolase_TIM"/>
</dbReference>
<keyword evidence="10 12" id="KW-0464">Manganese</keyword>
<dbReference type="GO" id="GO:0003985">
    <property type="term" value="F:acetyl-CoA C-acetyltransferase activity"/>
    <property type="evidence" value="ECO:0007669"/>
    <property type="project" value="UniProtKB-UniRule"/>
</dbReference>
<dbReference type="GO" id="GO:0005737">
    <property type="term" value="C:cytoplasm"/>
    <property type="evidence" value="ECO:0007669"/>
    <property type="project" value="UniProtKB-UniRule"/>
</dbReference>